<protein>
    <recommendedName>
        <fullName evidence="4">DUF192 domain-containing protein</fullName>
    </recommendedName>
</protein>
<dbReference type="PANTHER" id="PTHR37953">
    <property type="entry name" value="UPF0127 PROTEIN MJ1496"/>
    <property type="match status" value="1"/>
</dbReference>
<dbReference type="Proteomes" id="UP000219068">
    <property type="component" value="Unassembled WGS sequence"/>
</dbReference>
<sequence>MKSFIQMTLVVCFISAAVVAGLNAKATGFERSRLLVDGKVFNVEMAVTPDERSRGLMFRTEMADDAGMLFDFGRASDISMWMKNTFISLDMLFIDNNGVIVGIEKRTVPKSETIIPGPKPVRFVLELNGGSADRLGFEVGEKVEGLPR</sequence>
<dbReference type="Pfam" id="PF02643">
    <property type="entry name" value="DUF192"/>
    <property type="match status" value="1"/>
</dbReference>
<keyword evidence="1" id="KW-0732">Signal</keyword>
<accession>A0A154KU45</accession>
<dbReference type="AlphaFoldDB" id="A0A154KU45"/>
<proteinExistence type="predicted"/>
<dbReference type="Gene3D" id="2.60.120.1140">
    <property type="entry name" value="Protein of unknown function DUF192"/>
    <property type="match status" value="1"/>
</dbReference>
<feature type="chain" id="PRO_5015051467" description="DUF192 domain-containing protein" evidence="1">
    <location>
        <begin position="21"/>
        <end position="148"/>
    </location>
</feature>
<feature type="signal peptide" evidence="1">
    <location>
        <begin position="1"/>
        <end position="20"/>
    </location>
</feature>
<evidence type="ECO:0000256" key="1">
    <source>
        <dbReference type="SAM" id="SignalP"/>
    </source>
</evidence>
<dbReference type="RefSeq" id="WP_062959639.1">
    <property type="nucleotide sequence ID" value="NZ_JALLPZ010000001.1"/>
</dbReference>
<name>A0A154KU45_9PROT</name>
<reference evidence="2 3" key="1">
    <citation type="submission" date="2017-08" db="EMBL/GenBank/DDBJ databases">
        <authorList>
            <person name="de Groot N.N."/>
        </authorList>
    </citation>
    <scope>NUCLEOTIDE SEQUENCE [LARGE SCALE GENOMIC DNA]</scope>
    <source>
        <strain evidence="2 3">USBA 78</strain>
    </source>
</reference>
<evidence type="ECO:0008006" key="4">
    <source>
        <dbReference type="Google" id="ProtNLM"/>
    </source>
</evidence>
<dbReference type="PANTHER" id="PTHR37953:SF1">
    <property type="entry name" value="UPF0127 PROTEIN MJ1496"/>
    <property type="match status" value="1"/>
</dbReference>
<dbReference type="EMBL" id="OBMM01000001">
    <property type="protein sequence ID" value="SOB92816.1"/>
    <property type="molecule type" value="Genomic_DNA"/>
</dbReference>
<dbReference type="InterPro" id="IPR038695">
    <property type="entry name" value="Saro_0823-like_sf"/>
</dbReference>
<organism evidence="2 3">
    <name type="scientific">Thalassospira xiamenensis</name>
    <dbReference type="NCBI Taxonomy" id="220697"/>
    <lineage>
        <taxon>Bacteria</taxon>
        <taxon>Pseudomonadati</taxon>
        <taxon>Pseudomonadota</taxon>
        <taxon>Alphaproteobacteria</taxon>
        <taxon>Rhodospirillales</taxon>
        <taxon>Thalassospiraceae</taxon>
        <taxon>Thalassospira</taxon>
    </lineage>
</organism>
<evidence type="ECO:0000313" key="2">
    <source>
        <dbReference type="EMBL" id="SOB92816.1"/>
    </source>
</evidence>
<gene>
    <name evidence="2" type="ORF">SAMN05428964_101651</name>
</gene>
<evidence type="ECO:0000313" key="3">
    <source>
        <dbReference type="Proteomes" id="UP000219068"/>
    </source>
</evidence>
<dbReference type="InterPro" id="IPR003795">
    <property type="entry name" value="DUF192"/>
</dbReference>